<feature type="chain" id="PRO_5039656283" description="Lipoprotein" evidence="1">
    <location>
        <begin position="22"/>
        <end position="292"/>
    </location>
</feature>
<name>A0A9D2GQY3_9BACT</name>
<dbReference type="EMBL" id="DXAW01000044">
    <property type="protein sequence ID" value="HIZ85329.1"/>
    <property type="molecule type" value="Genomic_DNA"/>
</dbReference>
<organism evidence="2 3">
    <name type="scientific">Candidatus Coprenecus stercoravium</name>
    <dbReference type="NCBI Taxonomy" id="2840735"/>
    <lineage>
        <taxon>Bacteria</taxon>
        <taxon>Pseudomonadati</taxon>
        <taxon>Bacteroidota</taxon>
        <taxon>Bacteroidia</taxon>
        <taxon>Bacteroidales</taxon>
        <taxon>Rikenellaceae</taxon>
        <taxon>Rikenellaceae incertae sedis</taxon>
        <taxon>Candidatus Coprenecus</taxon>
    </lineage>
</organism>
<gene>
    <name evidence="2" type="ORF">IAC04_02435</name>
</gene>
<dbReference type="Proteomes" id="UP000824115">
    <property type="component" value="Unassembled WGS sequence"/>
</dbReference>
<accession>A0A9D2GQY3</accession>
<proteinExistence type="predicted"/>
<evidence type="ECO:0000256" key="1">
    <source>
        <dbReference type="SAM" id="SignalP"/>
    </source>
</evidence>
<evidence type="ECO:0000313" key="2">
    <source>
        <dbReference type="EMBL" id="HIZ85329.1"/>
    </source>
</evidence>
<dbReference type="AlphaFoldDB" id="A0A9D2GQY3"/>
<reference evidence="2" key="2">
    <citation type="submission" date="2021-04" db="EMBL/GenBank/DDBJ databases">
        <authorList>
            <person name="Gilroy R."/>
        </authorList>
    </citation>
    <scope>NUCLEOTIDE SEQUENCE</scope>
    <source>
        <strain evidence="2">Gambia16-554</strain>
    </source>
</reference>
<evidence type="ECO:0000313" key="3">
    <source>
        <dbReference type="Proteomes" id="UP000824115"/>
    </source>
</evidence>
<feature type="signal peptide" evidence="1">
    <location>
        <begin position="1"/>
        <end position="21"/>
    </location>
</feature>
<dbReference type="InterPro" id="IPR045921">
    <property type="entry name" value="DUF6340"/>
</dbReference>
<comment type="caution">
    <text evidence="2">The sequence shown here is derived from an EMBL/GenBank/DDBJ whole genome shotgun (WGS) entry which is preliminary data.</text>
</comment>
<keyword evidence="1" id="KW-0732">Signal</keyword>
<evidence type="ECO:0008006" key="4">
    <source>
        <dbReference type="Google" id="ProtNLM"/>
    </source>
</evidence>
<reference evidence="2" key="1">
    <citation type="journal article" date="2021" name="PeerJ">
        <title>Extensive microbial diversity within the chicken gut microbiome revealed by metagenomics and culture.</title>
        <authorList>
            <person name="Gilroy R."/>
            <person name="Ravi A."/>
            <person name="Getino M."/>
            <person name="Pursley I."/>
            <person name="Horton D.L."/>
            <person name="Alikhan N.F."/>
            <person name="Baker D."/>
            <person name="Gharbi K."/>
            <person name="Hall N."/>
            <person name="Watson M."/>
            <person name="Adriaenssens E.M."/>
            <person name="Foster-Nyarko E."/>
            <person name="Jarju S."/>
            <person name="Secka A."/>
            <person name="Antonio M."/>
            <person name="Oren A."/>
            <person name="Chaudhuri R.R."/>
            <person name="La Ragione R."/>
            <person name="Hildebrand F."/>
            <person name="Pallen M.J."/>
        </authorList>
    </citation>
    <scope>NUCLEOTIDE SEQUENCE</scope>
    <source>
        <strain evidence="2">Gambia16-554</strain>
    </source>
</reference>
<protein>
    <recommendedName>
        <fullName evidence="4">Lipoprotein</fullName>
    </recommendedName>
</protein>
<dbReference type="Pfam" id="PF19867">
    <property type="entry name" value="DUF6340"/>
    <property type="match status" value="1"/>
</dbReference>
<dbReference type="PROSITE" id="PS51257">
    <property type="entry name" value="PROKAR_LIPOPROTEIN"/>
    <property type="match status" value="1"/>
</dbReference>
<sequence length="292" mass="31879">MKKIALLISLLSAAVSCSPLAYTLQVEKQVPSASNVDFGASLPGVLTMAPEGDPDSVLLASLAVGMAEELEAALGFDSGVVPVFSMYAGLDLDDMEVRRSVHDMTGVDFLIVADSLWTGDFSVKHTEEMAYVQSQFLKQTVVSLPYSMNVRVYCADSASAVADLSESDVFEWSLLADADIQDIRAIEKVNGDLDDYFKSIGRTIASELSPKWETVGVTLYVFDDSKWTDACRLAYLFEWDKAMDIWLEEAASPNTSKAACAAHNISVACDMMGMSRMAAEWSDRADKLSQRR</sequence>